<feature type="compositionally biased region" description="Low complexity" evidence="1">
    <location>
        <begin position="225"/>
        <end position="243"/>
    </location>
</feature>
<feature type="compositionally biased region" description="Low complexity" evidence="1">
    <location>
        <begin position="184"/>
        <end position="197"/>
    </location>
</feature>
<dbReference type="EMBL" id="GDJX01000936">
    <property type="protein sequence ID" value="JAT67000.1"/>
    <property type="molecule type" value="Transcribed_RNA"/>
</dbReference>
<dbReference type="PANTHER" id="PTHR33871">
    <property type="entry name" value="OS05G0503100 PROTEIN-RELATED"/>
    <property type="match status" value="1"/>
</dbReference>
<feature type="region of interest" description="Disordered" evidence="1">
    <location>
        <begin position="1"/>
        <end position="286"/>
    </location>
</feature>
<dbReference type="AlphaFoldDB" id="A0A1D1ZJ49"/>
<proteinExistence type="predicted"/>
<organism evidence="2">
    <name type="scientific">Anthurium amnicola</name>
    <dbReference type="NCBI Taxonomy" id="1678845"/>
    <lineage>
        <taxon>Eukaryota</taxon>
        <taxon>Viridiplantae</taxon>
        <taxon>Streptophyta</taxon>
        <taxon>Embryophyta</taxon>
        <taxon>Tracheophyta</taxon>
        <taxon>Spermatophyta</taxon>
        <taxon>Magnoliopsida</taxon>
        <taxon>Liliopsida</taxon>
        <taxon>Araceae</taxon>
        <taxon>Pothoideae</taxon>
        <taxon>Potheae</taxon>
        <taxon>Anthurium</taxon>
    </lineage>
</organism>
<evidence type="ECO:0000256" key="1">
    <source>
        <dbReference type="SAM" id="MobiDB-lite"/>
    </source>
</evidence>
<feature type="compositionally biased region" description="Gly residues" evidence="1">
    <location>
        <begin position="213"/>
        <end position="224"/>
    </location>
</feature>
<sequence>MGSCLSKKGSPTGGKKRRAKKGAAADGCGPPPLVPSPPEEEAVVKEVLTETPHPSAVAKTLGSSRRAEATDGKPPGGVGSAPPASAVNGCGRCDGDGGSEEASEICSASEGFSVSTTLTEKRDAEEETAASRKGAGAAPSRCRHPEWYPAGKGLHRRTRSSSGELPSKGGRSPAKRSDGRPFPARDAAVARQRAAGAVRRRSESPAAKREGLRGAGGGGRGGGNAVSRSSSRGKAARGRASPGRPRREPEVAGNSGRMEGAGATEVGREEEGERASSPLPGTKETLENPMVSLECFIFL</sequence>
<evidence type="ECO:0000313" key="2">
    <source>
        <dbReference type="EMBL" id="JAT67000.1"/>
    </source>
</evidence>
<name>A0A1D1ZJ49_9ARAE</name>
<gene>
    <name evidence="2" type="ORF">g.79835</name>
</gene>
<protein>
    <submittedName>
        <fullName evidence="2">Uncharacterized protein</fullName>
    </submittedName>
</protein>
<feature type="compositionally biased region" description="Basic and acidic residues" evidence="1">
    <location>
        <begin position="200"/>
        <end position="212"/>
    </location>
</feature>
<dbReference type="PANTHER" id="PTHR33871:SF1">
    <property type="entry name" value="OS05G0503100 PROTEIN"/>
    <property type="match status" value="1"/>
</dbReference>
<reference evidence="2" key="1">
    <citation type="submission" date="2015-07" db="EMBL/GenBank/DDBJ databases">
        <title>Transcriptome Assembly of Anthurium amnicola.</title>
        <authorList>
            <person name="Suzuki J."/>
        </authorList>
    </citation>
    <scope>NUCLEOTIDE SEQUENCE</scope>
</reference>
<accession>A0A1D1ZJ49</accession>